<dbReference type="SUPFAM" id="SSF56112">
    <property type="entry name" value="Protein kinase-like (PK-like)"/>
    <property type="match status" value="1"/>
</dbReference>
<dbReference type="AlphaFoldDB" id="A0AAV9X5M0"/>
<evidence type="ECO:0008006" key="4">
    <source>
        <dbReference type="Google" id="ProtNLM"/>
    </source>
</evidence>
<feature type="region of interest" description="Disordered" evidence="1">
    <location>
        <begin position="209"/>
        <end position="272"/>
    </location>
</feature>
<sequence length="463" mass="51794">MAENQSWASSIFSWFMPPKSQLRNEAPVQTYGNPSVANKSHPQGTDLGTAKGIDAQPLTLGSEYLDFSENLDVSSPISYSDIPSEQSNSSLGVPIVTTADATHFPEPEGTKVAPGIIGGNLMPVAFYPVLRWGDCTYWPLSYWDNRMSFAIVVTDQEKRVLRTIQLKGSRYIQEIRVYPGSREVSFIGQSNLTATISWEQLYVSPSSLPPPRYRGAQPTPAAQLGPASPPPRYTKNSDQLFPTPLLPPLQPSVKSATRRPIPPIKTPDQNLDAYFSPPRTTYTIAEFDIISRLLASTEWATFKDNPRLYTLLRALELLSDLELLLSKGISDSSLPLSIRQLPSNFSEEWKGQFIAAQYMVCNHSDAEVLQLVENRKHINFTQPPNCFVRQRFIGRGGRGEVDEVECSLFGDYKVYARKRIFRQNTAVIDTDTVKAFAKEIETMKRINHHHCVTFVSASRSIVS</sequence>
<dbReference type="Gene3D" id="3.30.200.20">
    <property type="entry name" value="Phosphorylase Kinase, domain 1"/>
    <property type="match status" value="1"/>
</dbReference>
<dbReference type="Proteomes" id="UP001365542">
    <property type="component" value="Unassembled WGS sequence"/>
</dbReference>
<dbReference type="InterPro" id="IPR011009">
    <property type="entry name" value="Kinase-like_dom_sf"/>
</dbReference>
<proteinExistence type="predicted"/>
<name>A0AAV9X5M0_9PEZI</name>
<dbReference type="EMBL" id="JAVHJO010000009">
    <property type="protein sequence ID" value="KAK6537395.1"/>
    <property type="molecule type" value="Genomic_DNA"/>
</dbReference>
<keyword evidence="3" id="KW-1185">Reference proteome</keyword>
<reference evidence="2 3" key="1">
    <citation type="submission" date="2019-10" db="EMBL/GenBank/DDBJ databases">
        <authorList>
            <person name="Palmer J.M."/>
        </authorList>
    </citation>
    <scope>NUCLEOTIDE SEQUENCE [LARGE SCALE GENOMIC DNA]</scope>
    <source>
        <strain evidence="2 3">TWF694</strain>
    </source>
</reference>
<gene>
    <name evidence="2" type="ORF">TWF694_011582</name>
</gene>
<evidence type="ECO:0000313" key="3">
    <source>
        <dbReference type="Proteomes" id="UP001365542"/>
    </source>
</evidence>
<protein>
    <recommendedName>
        <fullName evidence="4">Protein kinase domain-containing protein</fullName>
    </recommendedName>
</protein>
<evidence type="ECO:0000256" key="1">
    <source>
        <dbReference type="SAM" id="MobiDB-lite"/>
    </source>
</evidence>
<feature type="compositionally biased region" description="Polar residues" evidence="1">
    <location>
        <begin position="30"/>
        <end position="43"/>
    </location>
</feature>
<feature type="region of interest" description="Disordered" evidence="1">
    <location>
        <begin position="25"/>
        <end position="51"/>
    </location>
</feature>
<accession>A0AAV9X5M0</accession>
<comment type="caution">
    <text evidence="2">The sequence shown here is derived from an EMBL/GenBank/DDBJ whole genome shotgun (WGS) entry which is preliminary data.</text>
</comment>
<evidence type="ECO:0000313" key="2">
    <source>
        <dbReference type="EMBL" id="KAK6537395.1"/>
    </source>
</evidence>
<organism evidence="2 3">
    <name type="scientific">Orbilia ellipsospora</name>
    <dbReference type="NCBI Taxonomy" id="2528407"/>
    <lineage>
        <taxon>Eukaryota</taxon>
        <taxon>Fungi</taxon>
        <taxon>Dikarya</taxon>
        <taxon>Ascomycota</taxon>
        <taxon>Pezizomycotina</taxon>
        <taxon>Orbiliomycetes</taxon>
        <taxon>Orbiliales</taxon>
        <taxon>Orbiliaceae</taxon>
        <taxon>Orbilia</taxon>
    </lineage>
</organism>